<evidence type="ECO:0000256" key="1">
    <source>
        <dbReference type="SAM" id="MobiDB-lite"/>
    </source>
</evidence>
<keyword evidence="2" id="KW-0472">Membrane</keyword>
<keyword evidence="2" id="KW-1133">Transmembrane helix</keyword>
<dbReference type="SUPFAM" id="SSF53649">
    <property type="entry name" value="Alkaline phosphatase-like"/>
    <property type="match status" value="1"/>
</dbReference>
<protein>
    <submittedName>
        <fullName evidence="3">Uncharacterized protein</fullName>
    </submittedName>
</protein>
<dbReference type="GO" id="GO:0019637">
    <property type="term" value="P:organophosphate metabolic process"/>
    <property type="evidence" value="ECO:0007669"/>
    <property type="project" value="UniProtKB-ARBA"/>
</dbReference>
<dbReference type="Gene3D" id="3.40.720.10">
    <property type="entry name" value="Alkaline Phosphatase, subunit A"/>
    <property type="match status" value="1"/>
</dbReference>
<feature type="region of interest" description="Disordered" evidence="1">
    <location>
        <begin position="625"/>
        <end position="647"/>
    </location>
</feature>
<keyword evidence="4" id="KW-1185">Reference proteome</keyword>
<dbReference type="GO" id="GO:0006796">
    <property type="term" value="P:phosphate-containing compound metabolic process"/>
    <property type="evidence" value="ECO:0007669"/>
    <property type="project" value="UniProtKB-ARBA"/>
</dbReference>
<evidence type="ECO:0000256" key="2">
    <source>
        <dbReference type="SAM" id="Phobius"/>
    </source>
</evidence>
<dbReference type="EMBL" id="PUHR01000134">
    <property type="protein sequence ID" value="KAG0663197.1"/>
    <property type="molecule type" value="Genomic_DNA"/>
</dbReference>
<evidence type="ECO:0000313" key="4">
    <source>
        <dbReference type="Proteomes" id="UP000750334"/>
    </source>
</evidence>
<name>A0A9P6W5P8_MAUEX</name>
<evidence type="ECO:0000313" key="3">
    <source>
        <dbReference type="EMBL" id="KAG0663197.1"/>
    </source>
</evidence>
<organism evidence="3 4">
    <name type="scientific">Maudiozyma exigua</name>
    <name type="common">Yeast</name>
    <name type="synonym">Kazachstania exigua</name>
    <dbReference type="NCBI Taxonomy" id="34358"/>
    <lineage>
        <taxon>Eukaryota</taxon>
        <taxon>Fungi</taxon>
        <taxon>Dikarya</taxon>
        <taxon>Ascomycota</taxon>
        <taxon>Saccharomycotina</taxon>
        <taxon>Saccharomycetes</taxon>
        <taxon>Saccharomycetales</taxon>
        <taxon>Saccharomycetaceae</taxon>
        <taxon>Maudiozyma</taxon>
    </lineage>
</organism>
<dbReference type="Pfam" id="PF01663">
    <property type="entry name" value="Phosphodiest"/>
    <property type="match status" value="1"/>
</dbReference>
<dbReference type="PANTHER" id="PTHR10151:SF120">
    <property type="entry name" value="BIS(5'-ADENOSYL)-TRIPHOSPHATASE"/>
    <property type="match status" value="1"/>
</dbReference>
<accession>A0A9P6W5P8</accession>
<dbReference type="AlphaFoldDB" id="A0A9P6W5P8"/>
<feature type="compositionally biased region" description="Acidic residues" evidence="1">
    <location>
        <begin position="625"/>
        <end position="641"/>
    </location>
</feature>
<feature type="transmembrane region" description="Helical" evidence="2">
    <location>
        <begin position="94"/>
        <end position="113"/>
    </location>
</feature>
<dbReference type="PANTHER" id="PTHR10151">
    <property type="entry name" value="ECTONUCLEOTIDE PYROPHOSPHATASE/PHOSPHODIESTERASE"/>
    <property type="match status" value="1"/>
</dbReference>
<dbReference type="InterPro" id="IPR017850">
    <property type="entry name" value="Alkaline_phosphatase_core_sf"/>
</dbReference>
<sequence>MNDEDLYQDDFLDENQTNNVNRGQYLWKKAKFWWMKNIVHGTVGNSMERIGVPLYDLTEDGHRIDNSDEDILETPMFLGDRAMKHQANIKRLKYITFIATVIGLLVFLIIKVFDSDPDRFDHHQNMHNFLQSSTFNPNVRYNNGTTDFYPINIVLKIDGLHVNSIIANDNNSMPLLNKLYQGNIGNSKLLVNSSTFVAQEGMIPVFPLSNDAIIWSMMTGLTPGKHGVFYDGDNCTNVIETKKRKQFRPIWRQLETKFQNFKVAMDSYFVSNHGNHTPSYYLERSNSKDKKQKNRKTKISDSDTIEWILNLIDNKDITERPQLFLTSFTNYADKMYCKGSQDQNSELYKIDILITKLLLNLQRRNLMTFTNIIIVSDFGLSQEPVPYDNILSLNQLLDDDPSTGKDIQDKLIESLDIDDNMLSIYVRNKNKNEIYNHLLGGPYNEHFQIELKGDLQSDWYSASHSINTIDDMGDILVIPNAGYGFKENNKDKMPGKHRNKEFKLKKDKEYLLGGYPYNYNNDTDFKIDPNDKHGGPSIFIGIGPIFSVPDDNSNNGVGTVQIVNKRMKNQSVYEIIAEACGLSYKDRNVESLSMNSNEDDITIKHVTFTEFANDDKIPEITEVEIDEIQDEEEEEEDTDDDTNNHNSNLVTIAKSTLLTTSRSSLVPVETGLFNGEKTSITTRTTPTMSTSRAVSTSTNKAGSSFDQIISDGKDVIDEIFQWLQDSLNDL</sequence>
<dbReference type="InterPro" id="IPR002591">
    <property type="entry name" value="Phosphodiest/P_Trfase"/>
</dbReference>
<reference evidence="3 4" key="1">
    <citation type="submission" date="2020-11" db="EMBL/GenBank/DDBJ databases">
        <title>Kefir isolates.</title>
        <authorList>
            <person name="Marcisauskas S."/>
            <person name="Kim Y."/>
            <person name="Blasche S."/>
        </authorList>
    </citation>
    <scope>NUCLEOTIDE SEQUENCE [LARGE SCALE GENOMIC DNA]</scope>
    <source>
        <strain evidence="3 4">OG2</strain>
    </source>
</reference>
<dbReference type="GO" id="GO:0016787">
    <property type="term" value="F:hydrolase activity"/>
    <property type="evidence" value="ECO:0007669"/>
    <property type="project" value="UniProtKB-ARBA"/>
</dbReference>
<keyword evidence="2" id="KW-0812">Transmembrane</keyword>
<gene>
    <name evidence="3" type="ORF">C6P45_000896</name>
</gene>
<proteinExistence type="predicted"/>
<dbReference type="OrthoDB" id="415411at2759"/>
<dbReference type="Proteomes" id="UP000750334">
    <property type="component" value="Unassembled WGS sequence"/>
</dbReference>
<comment type="caution">
    <text evidence="3">The sequence shown here is derived from an EMBL/GenBank/DDBJ whole genome shotgun (WGS) entry which is preliminary data.</text>
</comment>